<keyword evidence="3" id="KW-1185">Reference proteome</keyword>
<proteinExistence type="predicted"/>
<dbReference type="EMBL" id="FAOZ01000013">
    <property type="protein sequence ID" value="CUU57581.1"/>
    <property type="molecule type" value="Genomic_DNA"/>
</dbReference>
<feature type="region of interest" description="Disordered" evidence="1">
    <location>
        <begin position="1"/>
        <end position="23"/>
    </location>
</feature>
<dbReference type="AlphaFoldDB" id="A0A0S4QQ19"/>
<dbReference type="Pfam" id="PF08811">
    <property type="entry name" value="DUF1800"/>
    <property type="match status" value="1"/>
</dbReference>
<organism evidence="2 3">
    <name type="scientific">Parafrankia irregularis</name>
    <dbReference type="NCBI Taxonomy" id="795642"/>
    <lineage>
        <taxon>Bacteria</taxon>
        <taxon>Bacillati</taxon>
        <taxon>Actinomycetota</taxon>
        <taxon>Actinomycetes</taxon>
        <taxon>Frankiales</taxon>
        <taxon>Frankiaceae</taxon>
        <taxon>Parafrankia</taxon>
    </lineage>
</organism>
<evidence type="ECO:0000256" key="1">
    <source>
        <dbReference type="SAM" id="MobiDB-lite"/>
    </source>
</evidence>
<reference evidence="3" key="1">
    <citation type="submission" date="2015-11" db="EMBL/GenBank/DDBJ databases">
        <authorList>
            <person name="Varghese N."/>
        </authorList>
    </citation>
    <scope>NUCLEOTIDE SEQUENCE [LARGE SCALE GENOMIC DNA]</scope>
    <source>
        <strain evidence="3">DSM 45899</strain>
    </source>
</reference>
<protein>
    <submittedName>
        <fullName evidence="2">Uncharacterized conserved protein, DUF1800 family</fullName>
    </submittedName>
</protein>
<dbReference type="RefSeq" id="WP_091279266.1">
    <property type="nucleotide sequence ID" value="NZ_FAOZ01000013.1"/>
</dbReference>
<dbReference type="Proteomes" id="UP000198802">
    <property type="component" value="Unassembled WGS sequence"/>
</dbReference>
<gene>
    <name evidence="2" type="ORF">Ga0074812_11379</name>
</gene>
<evidence type="ECO:0000313" key="3">
    <source>
        <dbReference type="Proteomes" id="UP000198802"/>
    </source>
</evidence>
<evidence type="ECO:0000313" key="2">
    <source>
        <dbReference type="EMBL" id="CUU57581.1"/>
    </source>
</evidence>
<feature type="region of interest" description="Disordered" evidence="1">
    <location>
        <begin position="63"/>
        <end position="86"/>
    </location>
</feature>
<dbReference type="InterPro" id="IPR014917">
    <property type="entry name" value="DUF1800"/>
</dbReference>
<sequence>MALATTSGPAATTPGRASPPAPAEGRAALALLFRRAGFGARPDELDAAEKAGFEATVDSLLRARDRPDPAAAAPPDLDQEADHRPPDLADKAARAAYAKGLRERTEALIGWWLRRMVATADPVTEKLTLFWHGHFATSIQKVRSPALMLAQNEILRRAGRGRFDELTLAVAQDPAMLLWLDAGRNVKANANENFARELMELFTLGIGAYGETDVREAARAFTGWRADRSGRFTVLARQHDSGTKTVLGHTGNLGGEDVIDLVTHAPASPRWVCSRLWSRYAAPVAPGDPAIAGLLAAYGPGLDTGAALRALLLAPGLRATAGGLVVQPVEYVVGVLRALRLAVPEPGAATGAAGAAAPSRLIAVLRGLGQVPFVPPSVGGWPAGGAWLTTAASLTRTRFATAVTGLADLSPVADVPPGERVDAVARLLSVPAWSTRTRDALSAARDDPRQLVTLALLAPEYVVT</sequence>
<feature type="compositionally biased region" description="Low complexity" evidence="1">
    <location>
        <begin position="1"/>
        <end position="15"/>
    </location>
</feature>
<name>A0A0S4QQ19_9ACTN</name>
<accession>A0A0S4QQ19</accession>